<name>A0ABS2YM30_POLSP</name>
<feature type="region of interest" description="Disordered" evidence="3">
    <location>
        <begin position="122"/>
        <end position="143"/>
    </location>
</feature>
<gene>
    <name evidence="4" type="primary">Vgll4_0</name>
    <name evidence="4" type="ORF">GTO93_0016866</name>
</gene>
<feature type="region of interest" description="Disordered" evidence="3">
    <location>
        <begin position="57"/>
        <end position="84"/>
    </location>
</feature>
<proteinExistence type="inferred from homology"/>
<dbReference type="EMBL" id="JAAWVQ010166595">
    <property type="protein sequence ID" value="MBN3287508.1"/>
    <property type="molecule type" value="Genomic_DNA"/>
</dbReference>
<feature type="compositionally biased region" description="Basic and acidic residues" evidence="3">
    <location>
        <begin position="64"/>
        <end position="73"/>
    </location>
</feature>
<sequence length="260" mass="28255">MRAEDRYRQLSNHRTGHPPVYPIKRKYSPDRSQLIEERPVKVWRSSMALIKRERALFGDATRSFQRESSRSPSERQAPPPTAITAAMRRTSLPSPACASPPTDEPLALIKKPGYCSPVEGTMATGTLPSPGARSPTARAQQMRPSVITCVSSVQRSSSRSPDLTSSCCPTVAAPPTCDPVVEEHFRRSLGENCRKADCSSASINISVDDHFTKALGEKWLQIKATSPPNSPSCASSPARANSPHSPVRASRGRQQSPVSP</sequence>
<feature type="region of interest" description="Disordered" evidence="3">
    <location>
        <begin position="1"/>
        <end position="26"/>
    </location>
</feature>
<dbReference type="InterPro" id="IPR006627">
    <property type="entry name" value="TDU_repeat"/>
</dbReference>
<comment type="caution">
    <text evidence="4">The sequence shown here is derived from an EMBL/GenBank/DDBJ whole genome shotgun (WGS) entry which is preliminary data.</text>
</comment>
<feature type="region of interest" description="Disordered" evidence="3">
    <location>
        <begin position="222"/>
        <end position="260"/>
    </location>
</feature>
<dbReference type="SMART" id="SM00711">
    <property type="entry name" value="TDU"/>
    <property type="match status" value="2"/>
</dbReference>
<organism evidence="4 5">
    <name type="scientific">Polyodon spathula</name>
    <name type="common">North American paddlefish</name>
    <name type="synonym">Squalus spathula</name>
    <dbReference type="NCBI Taxonomy" id="7913"/>
    <lineage>
        <taxon>Eukaryota</taxon>
        <taxon>Metazoa</taxon>
        <taxon>Chordata</taxon>
        <taxon>Craniata</taxon>
        <taxon>Vertebrata</taxon>
        <taxon>Euteleostomi</taxon>
        <taxon>Actinopterygii</taxon>
        <taxon>Chondrostei</taxon>
        <taxon>Acipenseriformes</taxon>
        <taxon>Polyodontidae</taxon>
        <taxon>Polyodon</taxon>
    </lineage>
</organism>
<dbReference type="PANTHER" id="PTHR17604">
    <property type="entry name" value="TRANSCRIPTION COFACTOR VESTIGIAL-LIKE PROTEIN 4"/>
    <property type="match status" value="1"/>
</dbReference>
<comment type="function">
    <text evidence="1">May act as a specific coactivator for the mammalian TEFs.</text>
</comment>
<evidence type="ECO:0000256" key="3">
    <source>
        <dbReference type="SAM" id="MobiDB-lite"/>
    </source>
</evidence>
<evidence type="ECO:0000256" key="2">
    <source>
        <dbReference type="ARBA" id="ARBA00025784"/>
    </source>
</evidence>
<dbReference type="InterPro" id="IPR028184">
    <property type="entry name" value="VGLL4"/>
</dbReference>
<feature type="non-terminal residue" evidence="4">
    <location>
        <position position="1"/>
    </location>
</feature>
<dbReference type="PANTHER" id="PTHR17604:SF4">
    <property type="entry name" value="VESTIGIAL-LIKE 4 LIKE"/>
    <property type="match status" value="1"/>
</dbReference>
<evidence type="ECO:0000313" key="4">
    <source>
        <dbReference type="EMBL" id="MBN3287508.1"/>
    </source>
</evidence>
<protein>
    <submittedName>
        <fullName evidence="4">VGLL4 protein</fullName>
    </submittedName>
</protein>
<dbReference type="Pfam" id="PF15245">
    <property type="entry name" value="VGLL4"/>
    <property type="match status" value="1"/>
</dbReference>
<dbReference type="Proteomes" id="UP001166093">
    <property type="component" value="Unassembled WGS sequence"/>
</dbReference>
<feature type="compositionally biased region" description="Low complexity" evidence="3">
    <location>
        <begin position="231"/>
        <end position="243"/>
    </location>
</feature>
<evidence type="ECO:0000313" key="5">
    <source>
        <dbReference type="Proteomes" id="UP001166093"/>
    </source>
</evidence>
<keyword evidence="5" id="KW-1185">Reference proteome</keyword>
<feature type="non-terminal residue" evidence="4">
    <location>
        <position position="260"/>
    </location>
</feature>
<reference evidence="4" key="1">
    <citation type="journal article" date="2021" name="Cell">
        <title>Tracing the genetic footprints of vertebrate landing in non-teleost ray-finned fishes.</title>
        <authorList>
            <person name="Bi X."/>
            <person name="Wang K."/>
            <person name="Yang L."/>
            <person name="Pan H."/>
            <person name="Jiang H."/>
            <person name="Wei Q."/>
            <person name="Fang M."/>
            <person name="Yu H."/>
            <person name="Zhu C."/>
            <person name="Cai Y."/>
            <person name="He Y."/>
            <person name="Gan X."/>
            <person name="Zeng H."/>
            <person name="Yu D."/>
            <person name="Zhu Y."/>
            <person name="Jiang H."/>
            <person name="Qiu Q."/>
            <person name="Yang H."/>
            <person name="Zhang Y.E."/>
            <person name="Wang W."/>
            <person name="Zhu M."/>
            <person name="He S."/>
            <person name="Zhang G."/>
        </authorList>
    </citation>
    <scope>NUCLEOTIDE SEQUENCE</scope>
    <source>
        <strain evidence="4">Pddl_001</strain>
    </source>
</reference>
<comment type="similarity">
    <text evidence="2">Belongs to the vestigial family.</text>
</comment>
<accession>A0ABS2YM30</accession>
<evidence type="ECO:0000256" key="1">
    <source>
        <dbReference type="ARBA" id="ARBA00002229"/>
    </source>
</evidence>